<dbReference type="EMBL" id="PP179310">
    <property type="protein sequence ID" value="XAI69456.1"/>
    <property type="molecule type" value="Genomic_DNA"/>
</dbReference>
<feature type="compositionally biased region" description="Polar residues" evidence="1">
    <location>
        <begin position="51"/>
        <end position="68"/>
    </location>
</feature>
<gene>
    <name evidence="2" type="ORF">Pyxpy01_00158</name>
</gene>
<feature type="region of interest" description="Disordered" evidence="1">
    <location>
        <begin position="32"/>
        <end position="110"/>
    </location>
</feature>
<accession>A0AAU6VY41</accession>
<protein>
    <submittedName>
        <fullName evidence="2">Uncharacterized protein</fullName>
    </submittedName>
</protein>
<evidence type="ECO:0000256" key="1">
    <source>
        <dbReference type="SAM" id="MobiDB-lite"/>
    </source>
</evidence>
<proteinExistence type="predicted"/>
<sequence length="286" mass="30202">MKNIVKRSLAGVMGFLMVGMIAVEADAASRVSSSRSSFSSSRPSYSAPKSNYTAPNATAPSRSMSSNPGLKALGFGKPASVQTQSRPSASGSPSLNLSKPQPVVKTTTTSGGWFSKKQVSSVPAYKAPARKVVSPTAYRSQPRNVTVIQRNYYGGNGYGYNRGYGGGYYGGGYGYNNYGSGFGSSFAGTLGGMMVYNALFDNHSSTSTNATAAQIEQAKTDQRIEDKLDALKEDQNRIAYNNSTPVQSGATVGVLPVAATRPQCYMPEDAPLMMNPQFYCGGLNAK</sequence>
<reference evidence="2" key="1">
    <citation type="journal article" date="2024" name="J. Gen. Virol.">
        <title>Novel phages of Pseudomonas syringae unveil numerous potential auxiliary metabolic genes.</title>
        <authorList>
            <person name="Feltin C."/>
            <person name="Garneau J.R."/>
            <person name="Morris C.E."/>
            <person name="Berard A."/>
            <person name="Torres-Barcelo C."/>
        </authorList>
    </citation>
    <scope>NUCLEOTIDE SEQUENCE</scope>
</reference>
<evidence type="ECO:0000313" key="2">
    <source>
        <dbReference type="EMBL" id="XAI69456.1"/>
    </source>
</evidence>
<feature type="compositionally biased region" description="Polar residues" evidence="1">
    <location>
        <begin position="80"/>
        <end position="110"/>
    </location>
</feature>
<feature type="compositionally biased region" description="Low complexity" evidence="1">
    <location>
        <begin position="32"/>
        <end position="50"/>
    </location>
</feature>
<organism evidence="2">
    <name type="scientific">Pseudomonas phage Pyxpy01</name>
    <dbReference type="NCBI Taxonomy" id="3138546"/>
    <lineage>
        <taxon>Viruses</taxon>
    </lineage>
</organism>
<name>A0AAU6VY41_9VIRU</name>